<evidence type="ECO:0000313" key="3">
    <source>
        <dbReference type="Proteomes" id="UP000559256"/>
    </source>
</evidence>
<dbReference type="InterPro" id="IPR036397">
    <property type="entry name" value="RNaseH_sf"/>
</dbReference>
<dbReference type="SUPFAM" id="SSF46689">
    <property type="entry name" value="Homeodomain-like"/>
    <property type="match status" value="1"/>
</dbReference>
<dbReference type="InterPro" id="IPR002492">
    <property type="entry name" value="Transposase_Tc1-like"/>
</dbReference>
<dbReference type="Pfam" id="PF01498">
    <property type="entry name" value="HTH_Tnp_Tc3_2"/>
    <property type="match status" value="1"/>
</dbReference>
<dbReference type="Gene3D" id="3.30.420.10">
    <property type="entry name" value="Ribonuclease H-like superfamily/Ribonuclease H"/>
    <property type="match status" value="1"/>
</dbReference>
<evidence type="ECO:0000259" key="1">
    <source>
        <dbReference type="Pfam" id="PF01498"/>
    </source>
</evidence>
<evidence type="ECO:0000313" key="2">
    <source>
        <dbReference type="EMBL" id="KAF5365709.1"/>
    </source>
</evidence>
<dbReference type="PANTHER" id="PTHR23022:SF119">
    <property type="entry name" value="TC1-LIKE TRANSPOSASE DDE DOMAIN-CONTAINING PROTEIN"/>
    <property type="match status" value="1"/>
</dbReference>
<protein>
    <recommendedName>
        <fullName evidence="1">Transposase Tc1-like domain-containing protein</fullName>
    </recommendedName>
</protein>
<keyword evidence="3" id="KW-1185">Reference proteome</keyword>
<organism evidence="2 3">
    <name type="scientific">Tetrapyrgos nigripes</name>
    <dbReference type="NCBI Taxonomy" id="182062"/>
    <lineage>
        <taxon>Eukaryota</taxon>
        <taxon>Fungi</taxon>
        <taxon>Dikarya</taxon>
        <taxon>Basidiomycota</taxon>
        <taxon>Agaricomycotina</taxon>
        <taxon>Agaricomycetes</taxon>
        <taxon>Agaricomycetidae</taxon>
        <taxon>Agaricales</taxon>
        <taxon>Marasmiineae</taxon>
        <taxon>Marasmiaceae</taxon>
        <taxon>Tetrapyrgos</taxon>
    </lineage>
</organism>
<comment type="caution">
    <text evidence="2">The sequence shown here is derived from an EMBL/GenBank/DDBJ whole genome shotgun (WGS) entry which is preliminary data.</text>
</comment>
<accession>A0A8H5LQG8</accession>
<sequence>MVRLQHSSLKKNRLVSAIQAGKTIKEAAEMANIPHGTAKKIWDRFCKTGSTKNLPCSGHPSKVSDHTKREMVRVAKKDRKMPFREIGNLMEPVLSASTVGNHLAEENYHRRVVRTVPYLKRDQRQKRLAWARDNCHQDWEKVIWSDECYVYIGDTKGRPDEEWDEECLVLTFKQSSIRVMVWGCIMKGKKGPLVVLEYPGGKGGGMNAKRYQEQVLDGTLAAFYEDIKSERDGVLFQQDGTPSHTVKSTKKWFSTHGIPLFPHLPSSPDFNPIKCVWRELKKLVRARRHPPTSTDELIAAVRDAWDSLPVEDIDKYIERMDGIVEDALKAKGGHTKY</sequence>
<dbReference type="PANTHER" id="PTHR23022">
    <property type="entry name" value="TRANSPOSABLE ELEMENT-RELATED"/>
    <property type="match status" value="1"/>
</dbReference>
<dbReference type="GO" id="GO:0015074">
    <property type="term" value="P:DNA integration"/>
    <property type="evidence" value="ECO:0007669"/>
    <property type="project" value="InterPro"/>
</dbReference>
<name>A0A8H5LQG8_9AGAR</name>
<dbReference type="OrthoDB" id="2431447at2759"/>
<proteinExistence type="predicted"/>
<dbReference type="AlphaFoldDB" id="A0A8H5LQG8"/>
<dbReference type="InterPro" id="IPR052338">
    <property type="entry name" value="Transposase_5"/>
</dbReference>
<dbReference type="Proteomes" id="UP000559256">
    <property type="component" value="Unassembled WGS sequence"/>
</dbReference>
<dbReference type="GO" id="GO:0006313">
    <property type="term" value="P:DNA transposition"/>
    <property type="evidence" value="ECO:0007669"/>
    <property type="project" value="InterPro"/>
</dbReference>
<dbReference type="GO" id="GO:0003677">
    <property type="term" value="F:DNA binding"/>
    <property type="evidence" value="ECO:0007669"/>
    <property type="project" value="InterPro"/>
</dbReference>
<reference evidence="2 3" key="1">
    <citation type="journal article" date="2020" name="ISME J.">
        <title>Uncovering the hidden diversity of litter-decomposition mechanisms in mushroom-forming fungi.</title>
        <authorList>
            <person name="Floudas D."/>
            <person name="Bentzer J."/>
            <person name="Ahren D."/>
            <person name="Johansson T."/>
            <person name="Persson P."/>
            <person name="Tunlid A."/>
        </authorList>
    </citation>
    <scope>NUCLEOTIDE SEQUENCE [LARGE SCALE GENOMIC DNA]</scope>
    <source>
        <strain evidence="2 3">CBS 291.85</strain>
    </source>
</reference>
<gene>
    <name evidence="2" type="ORF">D9758_003123</name>
</gene>
<dbReference type="InterPro" id="IPR009057">
    <property type="entry name" value="Homeodomain-like_sf"/>
</dbReference>
<dbReference type="EMBL" id="JAACJM010000026">
    <property type="protein sequence ID" value="KAF5365709.1"/>
    <property type="molecule type" value="Genomic_DNA"/>
</dbReference>
<feature type="domain" description="Transposase Tc1-like" evidence="1">
    <location>
        <begin position="68"/>
        <end position="134"/>
    </location>
</feature>